<proteinExistence type="predicted"/>
<name>A0A6A5W2S8_9PLEO</name>
<gene>
    <name evidence="2" type="ORF">P154DRAFT_348616</name>
</gene>
<feature type="compositionally biased region" description="Low complexity" evidence="1">
    <location>
        <begin position="60"/>
        <end position="71"/>
    </location>
</feature>
<dbReference type="OrthoDB" id="3789707at2759"/>
<accession>A0A6A5W2S8</accession>
<organism evidence="2 3">
    <name type="scientific">Amniculicola lignicola CBS 123094</name>
    <dbReference type="NCBI Taxonomy" id="1392246"/>
    <lineage>
        <taxon>Eukaryota</taxon>
        <taxon>Fungi</taxon>
        <taxon>Dikarya</taxon>
        <taxon>Ascomycota</taxon>
        <taxon>Pezizomycotina</taxon>
        <taxon>Dothideomycetes</taxon>
        <taxon>Pleosporomycetidae</taxon>
        <taxon>Pleosporales</taxon>
        <taxon>Amniculicolaceae</taxon>
        <taxon>Amniculicola</taxon>
    </lineage>
</organism>
<sequence length="152" mass="16490">MSLQFFKALRTDTQSLNMSQSIPPNTFIASDGKLYTTDGNYVLENGSWIPRQIAGQSITSSQQNQPNQDQSGLSIGPVSRNDINAAMHAQFGQDPPLQPQLPHQPATNSFQPTGIPAEPPIDVDPSLRAAKDRNIMIRAFVDASDAISSRKG</sequence>
<evidence type="ECO:0000313" key="3">
    <source>
        <dbReference type="Proteomes" id="UP000799779"/>
    </source>
</evidence>
<evidence type="ECO:0000313" key="2">
    <source>
        <dbReference type="EMBL" id="KAF1995249.1"/>
    </source>
</evidence>
<evidence type="ECO:0000256" key="1">
    <source>
        <dbReference type="SAM" id="MobiDB-lite"/>
    </source>
</evidence>
<dbReference type="EMBL" id="ML977642">
    <property type="protein sequence ID" value="KAF1995249.1"/>
    <property type="molecule type" value="Genomic_DNA"/>
</dbReference>
<reference evidence="2" key="1">
    <citation type="journal article" date="2020" name="Stud. Mycol.">
        <title>101 Dothideomycetes genomes: a test case for predicting lifestyles and emergence of pathogens.</title>
        <authorList>
            <person name="Haridas S."/>
            <person name="Albert R."/>
            <person name="Binder M."/>
            <person name="Bloem J."/>
            <person name="Labutti K."/>
            <person name="Salamov A."/>
            <person name="Andreopoulos B."/>
            <person name="Baker S."/>
            <person name="Barry K."/>
            <person name="Bills G."/>
            <person name="Bluhm B."/>
            <person name="Cannon C."/>
            <person name="Castanera R."/>
            <person name="Culley D."/>
            <person name="Daum C."/>
            <person name="Ezra D."/>
            <person name="Gonzalez J."/>
            <person name="Henrissat B."/>
            <person name="Kuo A."/>
            <person name="Liang C."/>
            <person name="Lipzen A."/>
            <person name="Lutzoni F."/>
            <person name="Magnuson J."/>
            <person name="Mondo S."/>
            <person name="Nolan M."/>
            <person name="Ohm R."/>
            <person name="Pangilinan J."/>
            <person name="Park H.-J."/>
            <person name="Ramirez L."/>
            <person name="Alfaro M."/>
            <person name="Sun H."/>
            <person name="Tritt A."/>
            <person name="Yoshinaga Y."/>
            <person name="Zwiers L.-H."/>
            <person name="Turgeon B."/>
            <person name="Goodwin S."/>
            <person name="Spatafora J."/>
            <person name="Crous P."/>
            <person name="Grigoriev I."/>
        </authorList>
    </citation>
    <scope>NUCLEOTIDE SEQUENCE</scope>
    <source>
        <strain evidence="2">CBS 123094</strain>
    </source>
</reference>
<dbReference type="Proteomes" id="UP000799779">
    <property type="component" value="Unassembled WGS sequence"/>
</dbReference>
<feature type="region of interest" description="Disordered" evidence="1">
    <location>
        <begin position="54"/>
        <end position="125"/>
    </location>
</feature>
<protein>
    <submittedName>
        <fullName evidence="2">Uncharacterized protein</fullName>
    </submittedName>
</protein>
<feature type="compositionally biased region" description="Low complexity" evidence="1">
    <location>
        <begin position="90"/>
        <end position="105"/>
    </location>
</feature>
<keyword evidence="3" id="KW-1185">Reference proteome</keyword>
<dbReference type="AlphaFoldDB" id="A0A6A5W2S8"/>